<protein>
    <submittedName>
        <fullName evidence="2">Uncharacterized protein</fullName>
    </submittedName>
</protein>
<proteinExistence type="predicted"/>
<dbReference type="Proteomes" id="UP000223071">
    <property type="component" value="Unassembled WGS sequence"/>
</dbReference>
<dbReference type="AlphaFoldDB" id="A0A2A9HDH6"/>
<keyword evidence="3" id="KW-1185">Reference proteome</keyword>
<dbReference type="EMBL" id="PDJQ01000001">
    <property type="protein sequence ID" value="PFG74044.1"/>
    <property type="molecule type" value="Genomic_DNA"/>
</dbReference>
<evidence type="ECO:0000313" key="3">
    <source>
        <dbReference type="Proteomes" id="UP000223071"/>
    </source>
</evidence>
<feature type="compositionally biased region" description="Low complexity" evidence="1">
    <location>
        <begin position="110"/>
        <end position="119"/>
    </location>
</feature>
<name>A0A2A9HDH6_TEPT2</name>
<sequence>MDTRPVSGLLGAAAYRPFLPGNGSALVRHPPSAAAEPVDVVELSPEARDLARQFAQPFPRDAYWDQVRYDPPHTDDPDFPWEVAHQEWMQIVDRVFRRDDPGGRPGQPGEGPSSSSPRT</sequence>
<gene>
    <name evidence="2" type="ORF">A9A59_1252</name>
</gene>
<reference evidence="2 3" key="1">
    <citation type="submission" date="2017-09" db="EMBL/GenBank/DDBJ databases">
        <title>Sequencing the genomes of two abundant thermophiles in Great Basin hot springs: Thermocrinis jamiesonii and novel Chloroflexi Thermoflexus hugenholtzii.</title>
        <authorList>
            <person name="Hedlund B."/>
        </authorList>
    </citation>
    <scope>NUCLEOTIDE SEQUENCE [LARGE SCALE GENOMIC DNA]</scope>
    <source>
        <strain evidence="2 3">G233</strain>
    </source>
</reference>
<accession>A0A2A9HDH6</accession>
<feature type="region of interest" description="Disordered" evidence="1">
    <location>
        <begin position="94"/>
        <end position="119"/>
    </location>
</feature>
<comment type="caution">
    <text evidence="2">The sequence shown here is derived from an EMBL/GenBank/DDBJ whole genome shotgun (WGS) entry which is preliminary data.</text>
</comment>
<evidence type="ECO:0000256" key="1">
    <source>
        <dbReference type="SAM" id="MobiDB-lite"/>
    </source>
</evidence>
<dbReference type="RefSeq" id="WP_098503462.1">
    <property type="nucleotide sequence ID" value="NZ_PDJQ01000001.1"/>
</dbReference>
<organism evidence="2 3">
    <name type="scientific">Tepidiforma thermophila (strain KCTC 52669 / CGMCC 1.13589 / G233)</name>
    <dbReference type="NCBI Taxonomy" id="2761530"/>
    <lineage>
        <taxon>Bacteria</taxon>
        <taxon>Bacillati</taxon>
        <taxon>Chloroflexota</taxon>
        <taxon>Tepidiformia</taxon>
        <taxon>Tepidiformales</taxon>
        <taxon>Tepidiformaceae</taxon>
        <taxon>Tepidiforma</taxon>
    </lineage>
</organism>
<evidence type="ECO:0000313" key="2">
    <source>
        <dbReference type="EMBL" id="PFG74044.1"/>
    </source>
</evidence>